<feature type="transmembrane region" description="Helical" evidence="1">
    <location>
        <begin position="47"/>
        <end position="69"/>
    </location>
</feature>
<feature type="transmembrane region" description="Helical" evidence="1">
    <location>
        <begin position="121"/>
        <end position="141"/>
    </location>
</feature>
<evidence type="ECO:0000313" key="3">
    <source>
        <dbReference type="Proteomes" id="UP000011607"/>
    </source>
</evidence>
<dbReference type="RefSeq" id="WP_006674266.1">
    <property type="nucleotide sequence ID" value="NZ_AOMA01000182.1"/>
</dbReference>
<feature type="transmembrane region" description="Helical" evidence="1">
    <location>
        <begin position="12"/>
        <end position="31"/>
    </location>
</feature>
<dbReference type="Proteomes" id="UP000011607">
    <property type="component" value="Unassembled WGS sequence"/>
</dbReference>
<organism evidence="2 3">
    <name type="scientific">Halobiforma nitratireducens JCM 10879</name>
    <dbReference type="NCBI Taxonomy" id="1227454"/>
    <lineage>
        <taxon>Archaea</taxon>
        <taxon>Methanobacteriati</taxon>
        <taxon>Methanobacteriota</taxon>
        <taxon>Stenosarchaea group</taxon>
        <taxon>Halobacteria</taxon>
        <taxon>Halobacteriales</taxon>
        <taxon>Natrialbaceae</taxon>
        <taxon>Halobiforma</taxon>
    </lineage>
</organism>
<dbReference type="eggNOG" id="arCOG06302">
    <property type="taxonomic scope" value="Archaea"/>
</dbReference>
<evidence type="ECO:0008006" key="4">
    <source>
        <dbReference type="Google" id="ProtNLM"/>
    </source>
</evidence>
<keyword evidence="1" id="KW-0472">Membrane</keyword>
<keyword evidence="1" id="KW-0812">Transmembrane</keyword>
<keyword evidence="3" id="KW-1185">Reference proteome</keyword>
<dbReference type="STRING" id="1227454.C446_16947"/>
<name>M0LC97_9EURY</name>
<dbReference type="EMBL" id="AOMA01000182">
    <property type="protein sequence ID" value="EMA30039.1"/>
    <property type="molecule type" value="Genomic_DNA"/>
</dbReference>
<dbReference type="OrthoDB" id="205725at2157"/>
<accession>M0LC97</accession>
<protein>
    <recommendedName>
        <fullName evidence="4">Copper resistance protein D domain-containing protein</fullName>
    </recommendedName>
</protein>
<gene>
    <name evidence="2" type="ORF">C446_16947</name>
</gene>
<sequence length="144" mass="15326">MAVSEYLLVRTLHVLAASMALGGSVVLWLAFRVADDVSVTLLSWFEGLFWGTAGLLVFTGLGNLVAFGVPDATTTRGTALTLKLGVLLVLVLGSIVRTFAVVRYERLEVCAVDADDDRLRWLYAGTGWCLAAVVVLAGVIARGL</sequence>
<reference evidence="2 3" key="1">
    <citation type="journal article" date="2014" name="PLoS Genet.">
        <title>Phylogenetically driven sequencing of extremely halophilic archaea reveals strategies for static and dynamic osmo-response.</title>
        <authorList>
            <person name="Becker E.A."/>
            <person name="Seitzer P.M."/>
            <person name="Tritt A."/>
            <person name="Larsen D."/>
            <person name="Krusor M."/>
            <person name="Yao A.I."/>
            <person name="Wu D."/>
            <person name="Madern D."/>
            <person name="Eisen J.A."/>
            <person name="Darling A.E."/>
            <person name="Facciotti M.T."/>
        </authorList>
    </citation>
    <scope>NUCLEOTIDE SEQUENCE [LARGE SCALE GENOMIC DNA]</scope>
    <source>
        <strain evidence="2 3">JCM 10879</strain>
    </source>
</reference>
<proteinExistence type="predicted"/>
<keyword evidence="1" id="KW-1133">Transmembrane helix</keyword>
<evidence type="ECO:0000313" key="2">
    <source>
        <dbReference type="EMBL" id="EMA30039.1"/>
    </source>
</evidence>
<feature type="transmembrane region" description="Helical" evidence="1">
    <location>
        <begin position="81"/>
        <end position="101"/>
    </location>
</feature>
<evidence type="ECO:0000256" key="1">
    <source>
        <dbReference type="SAM" id="Phobius"/>
    </source>
</evidence>
<comment type="caution">
    <text evidence="2">The sequence shown here is derived from an EMBL/GenBank/DDBJ whole genome shotgun (WGS) entry which is preliminary data.</text>
</comment>
<dbReference type="AlphaFoldDB" id="M0LC97"/>